<sequence length="72" mass="7768">MKPDESETFASVDIEVNWTGVEFCNEKISVVDELDAVIELVSTDGGKESPELVKIGLSGVNVTIKVDPDELS</sequence>
<proteinExistence type="predicted"/>
<evidence type="ECO:0000313" key="2">
    <source>
        <dbReference type="Proteomes" id="UP000276133"/>
    </source>
</evidence>
<protein>
    <submittedName>
        <fullName evidence="1">Uncharacterized protein</fullName>
    </submittedName>
</protein>
<reference evidence="1 2" key="1">
    <citation type="journal article" date="2018" name="Sci. Rep.">
        <title>Genomic signatures of local adaptation to the degree of environmental predictability in rotifers.</title>
        <authorList>
            <person name="Franch-Gras L."/>
            <person name="Hahn C."/>
            <person name="Garcia-Roger E.M."/>
            <person name="Carmona M.J."/>
            <person name="Serra M."/>
            <person name="Gomez A."/>
        </authorList>
    </citation>
    <scope>NUCLEOTIDE SEQUENCE [LARGE SCALE GENOMIC DNA]</scope>
    <source>
        <strain evidence="1">HYR1</strain>
    </source>
</reference>
<keyword evidence="2" id="KW-1185">Reference proteome</keyword>
<comment type="caution">
    <text evidence="1">The sequence shown here is derived from an EMBL/GenBank/DDBJ whole genome shotgun (WGS) entry which is preliminary data.</text>
</comment>
<dbReference type="Proteomes" id="UP000276133">
    <property type="component" value="Unassembled WGS sequence"/>
</dbReference>
<dbReference type="EMBL" id="REGN01007418">
    <property type="protein sequence ID" value="RNA06369.1"/>
    <property type="molecule type" value="Genomic_DNA"/>
</dbReference>
<evidence type="ECO:0000313" key="1">
    <source>
        <dbReference type="EMBL" id="RNA06369.1"/>
    </source>
</evidence>
<organism evidence="1 2">
    <name type="scientific">Brachionus plicatilis</name>
    <name type="common">Marine rotifer</name>
    <name type="synonym">Brachionus muelleri</name>
    <dbReference type="NCBI Taxonomy" id="10195"/>
    <lineage>
        <taxon>Eukaryota</taxon>
        <taxon>Metazoa</taxon>
        <taxon>Spiralia</taxon>
        <taxon>Gnathifera</taxon>
        <taxon>Rotifera</taxon>
        <taxon>Eurotatoria</taxon>
        <taxon>Monogononta</taxon>
        <taxon>Pseudotrocha</taxon>
        <taxon>Ploima</taxon>
        <taxon>Brachionidae</taxon>
        <taxon>Brachionus</taxon>
    </lineage>
</organism>
<name>A0A3M7Q559_BRAPC</name>
<gene>
    <name evidence="1" type="ORF">BpHYR1_039800</name>
</gene>
<dbReference type="AlphaFoldDB" id="A0A3M7Q559"/>
<accession>A0A3M7Q559</accession>